<gene>
    <name evidence="1" type="primary">pipB</name>
    <name evidence="1" type="ORF">Mal64_09220</name>
</gene>
<evidence type="ECO:0000313" key="1">
    <source>
        <dbReference type="EMBL" id="TWT90530.1"/>
    </source>
</evidence>
<dbReference type="Gene3D" id="2.160.20.80">
    <property type="entry name" value="E3 ubiquitin-protein ligase SopA"/>
    <property type="match status" value="1"/>
</dbReference>
<dbReference type="OrthoDB" id="230896at2"/>
<protein>
    <submittedName>
        <fullName evidence="1">Secreted effector protein PipB</fullName>
    </submittedName>
</protein>
<dbReference type="InterPro" id="IPR051082">
    <property type="entry name" value="Pentapeptide-BTB/POZ_domain"/>
</dbReference>
<organism evidence="1 2">
    <name type="scientific">Pseudobythopirellula maris</name>
    <dbReference type="NCBI Taxonomy" id="2527991"/>
    <lineage>
        <taxon>Bacteria</taxon>
        <taxon>Pseudomonadati</taxon>
        <taxon>Planctomycetota</taxon>
        <taxon>Planctomycetia</taxon>
        <taxon>Pirellulales</taxon>
        <taxon>Lacipirellulaceae</taxon>
        <taxon>Pseudobythopirellula</taxon>
    </lineage>
</organism>
<reference evidence="1 2" key="1">
    <citation type="submission" date="2019-02" db="EMBL/GenBank/DDBJ databases">
        <title>Deep-cultivation of Planctomycetes and their phenomic and genomic characterization uncovers novel biology.</title>
        <authorList>
            <person name="Wiegand S."/>
            <person name="Jogler M."/>
            <person name="Boedeker C."/>
            <person name="Pinto D."/>
            <person name="Vollmers J."/>
            <person name="Rivas-Marin E."/>
            <person name="Kohn T."/>
            <person name="Peeters S.H."/>
            <person name="Heuer A."/>
            <person name="Rast P."/>
            <person name="Oberbeckmann S."/>
            <person name="Bunk B."/>
            <person name="Jeske O."/>
            <person name="Meyerdierks A."/>
            <person name="Storesund J.E."/>
            <person name="Kallscheuer N."/>
            <person name="Luecker S."/>
            <person name="Lage O.M."/>
            <person name="Pohl T."/>
            <person name="Merkel B.J."/>
            <person name="Hornburger P."/>
            <person name="Mueller R.-W."/>
            <person name="Bruemmer F."/>
            <person name="Labrenz M."/>
            <person name="Spormann A.M."/>
            <person name="Op Den Camp H."/>
            <person name="Overmann J."/>
            <person name="Amann R."/>
            <person name="Jetten M.S.M."/>
            <person name="Mascher T."/>
            <person name="Medema M.H."/>
            <person name="Devos D.P."/>
            <person name="Kaster A.-K."/>
            <person name="Ovreas L."/>
            <person name="Rohde M."/>
            <person name="Galperin M.Y."/>
            <person name="Jogler C."/>
        </authorList>
    </citation>
    <scope>NUCLEOTIDE SEQUENCE [LARGE SCALE GENOMIC DNA]</scope>
    <source>
        <strain evidence="1 2">Mal64</strain>
    </source>
</reference>
<sequence length="144" mass="15734">MLDHLPKEVRDRSGKIIFTTDDGFFDDADLRNADLNCANLVGISLMCADLRDADLSGADMYWVSLFEANLERADLRGASLRGGNIIDANFAYTKLQGADFGRDNLNGMTDVTGTDFNCAEYDSSTIFPDGFDPQARGMIRTSGS</sequence>
<comment type="caution">
    <text evidence="1">The sequence shown here is derived from an EMBL/GenBank/DDBJ whole genome shotgun (WGS) entry which is preliminary data.</text>
</comment>
<dbReference type="Proteomes" id="UP000315440">
    <property type="component" value="Unassembled WGS sequence"/>
</dbReference>
<proteinExistence type="predicted"/>
<accession>A0A5C5ZTF8</accession>
<keyword evidence="2" id="KW-1185">Reference proteome</keyword>
<dbReference type="Pfam" id="PF00805">
    <property type="entry name" value="Pentapeptide"/>
    <property type="match status" value="2"/>
</dbReference>
<dbReference type="RefSeq" id="WP_146397491.1">
    <property type="nucleotide sequence ID" value="NZ_SJPQ01000001.1"/>
</dbReference>
<dbReference type="PANTHER" id="PTHR14136">
    <property type="entry name" value="BTB_POZ DOMAIN-CONTAINING PROTEIN KCTD9"/>
    <property type="match status" value="1"/>
</dbReference>
<name>A0A5C5ZTF8_9BACT</name>
<evidence type="ECO:0000313" key="2">
    <source>
        <dbReference type="Proteomes" id="UP000315440"/>
    </source>
</evidence>
<dbReference type="AlphaFoldDB" id="A0A5C5ZTF8"/>
<dbReference type="PANTHER" id="PTHR14136:SF17">
    <property type="entry name" value="BTB_POZ DOMAIN-CONTAINING PROTEIN KCTD9"/>
    <property type="match status" value="1"/>
</dbReference>
<dbReference type="SUPFAM" id="SSF141571">
    <property type="entry name" value="Pentapeptide repeat-like"/>
    <property type="match status" value="1"/>
</dbReference>
<dbReference type="EMBL" id="SJPQ01000001">
    <property type="protein sequence ID" value="TWT90530.1"/>
    <property type="molecule type" value="Genomic_DNA"/>
</dbReference>
<dbReference type="InterPro" id="IPR001646">
    <property type="entry name" value="5peptide_repeat"/>
</dbReference>